<dbReference type="EMBL" id="MCGI01000002">
    <property type="protein sequence ID" value="ODM12057.1"/>
    <property type="molecule type" value="Genomic_DNA"/>
</dbReference>
<dbReference type="AlphaFoldDB" id="A0A1E3ATM6"/>
<gene>
    <name evidence="1" type="ORF">BEH84_02672</name>
</gene>
<accession>A0A1E3ATM6</accession>
<evidence type="ECO:0000313" key="2">
    <source>
        <dbReference type="Proteomes" id="UP000095003"/>
    </source>
</evidence>
<evidence type="ECO:0000313" key="1">
    <source>
        <dbReference type="EMBL" id="ODM12057.1"/>
    </source>
</evidence>
<protein>
    <submittedName>
        <fullName evidence="1">Uncharacterized protein</fullName>
    </submittedName>
</protein>
<dbReference type="Proteomes" id="UP000095003">
    <property type="component" value="Unassembled WGS sequence"/>
</dbReference>
<reference evidence="1 2" key="1">
    <citation type="submission" date="2016-07" db="EMBL/GenBank/DDBJ databases">
        <title>Characterization of isolates of Eisenbergiella tayi derived from blood cultures, using whole genome sequencing.</title>
        <authorList>
            <person name="Burdz T."/>
            <person name="Wiebe D."/>
            <person name="Huynh C."/>
            <person name="Bernard K."/>
        </authorList>
    </citation>
    <scope>NUCLEOTIDE SEQUENCE [LARGE SCALE GENOMIC DNA]</scope>
    <source>
        <strain evidence="1 2">NML 120489</strain>
    </source>
</reference>
<proteinExistence type="predicted"/>
<name>A0A1E3ATM6_9FIRM</name>
<sequence>MFPASVTSDDRVRKAGLLRAENTDLHFIPVFVCIYAAKSGIFLTGGKHSFPLCPLSLCLHPCPVGPFDSAAGFGHAEVLRGDAFARINTQRY</sequence>
<comment type="caution">
    <text evidence="1">The sequence shown here is derived from an EMBL/GenBank/DDBJ whole genome shotgun (WGS) entry which is preliminary data.</text>
</comment>
<organism evidence="1 2">
    <name type="scientific">Eisenbergiella tayi</name>
    <dbReference type="NCBI Taxonomy" id="1432052"/>
    <lineage>
        <taxon>Bacteria</taxon>
        <taxon>Bacillati</taxon>
        <taxon>Bacillota</taxon>
        <taxon>Clostridia</taxon>
        <taxon>Lachnospirales</taxon>
        <taxon>Lachnospiraceae</taxon>
        <taxon>Eisenbergiella</taxon>
    </lineage>
</organism>